<evidence type="ECO:0000313" key="2">
    <source>
        <dbReference type="EMBL" id="KAJ7606829.1"/>
    </source>
</evidence>
<evidence type="ECO:0000313" key="3">
    <source>
        <dbReference type="Proteomes" id="UP001221142"/>
    </source>
</evidence>
<evidence type="ECO:0000256" key="1">
    <source>
        <dbReference type="SAM" id="MobiDB-lite"/>
    </source>
</evidence>
<dbReference type="Proteomes" id="UP001221142">
    <property type="component" value="Unassembled WGS sequence"/>
</dbReference>
<gene>
    <name evidence="2" type="ORF">FB45DRAFT_1040779</name>
</gene>
<protein>
    <submittedName>
        <fullName evidence="2">Uncharacterized protein</fullName>
    </submittedName>
</protein>
<organism evidence="2 3">
    <name type="scientific">Roridomyces roridus</name>
    <dbReference type="NCBI Taxonomy" id="1738132"/>
    <lineage>
        <taxon>Eukaryota</taxon>
        <taxon>Fungi</taxon>
        <taxon>Dikarya</taxon>
        <taxon>Basidiomycota</taxon>
        <taxon>Agaricomycotina</taxon>
        <taxon>Agaricomycetes</taxon>
        <taxon>Agaricomycetidae</taxon>
        <taxon>Agaricales</taxon>
        <taxon>Marasmiineae</taxon>
        <taxon>Mycenaceae</taxon>
        <taxon>Roridomyces</taxon>
    </lineage>
</organism>
<feature type="region of interest" description="Disordered" evidence="1">
    <location>
        <begin position="26"/>
        <end position="87"/>
    </location>
</feature>
<reference evidence="2" key="1">
    <citation type="submission" date="2023-03" db="EMBL/GenBank/DDBJ databases">
        <title>Massive genome expansion in bonnet fungi (Mycena s.s.) driven by repeated elements and novel gene families across ecological guilds.</title>
        <authorList>
            <consortium name="Lawrence Berkeley National Laboratory"/>
            <person name="Harder C.B."/>
            <person name="Miyauchi S."/>
            <person name="Viragh M."/>
            <person name="Kuo A."/>
            <person name="Thoen E."/>
            <person name="Andreopoulos B."/>
            <person name="Lu D."/>
            <person name="Skrede I."/>
            <person name="Drula E."/>
            <person name="Henrissat B."/>
            <person name="Morin E."/>
            <person name="Kohler A."/>
            <person name="Barry K."/>
            <person name="LaButti K."/>
            <person name="Morin E."/>
            <person name="Salamov A."/>
            <person name="Lipzen A."/>
            <person name="Mereny Z."/>
            <person name="Hegedus B."/>
            <person name="Baldrian P."/>
            <person name="Stursova M."/>
            <person name="Weitz H."/>
            <person name="Taylor A."/>
            <person name="Grigoriev I.V."/>
            <person name="Nagy L.G."/>
            <person name="Martin F."/>
            <person name="Kauserud H."/>
        </authorList>
    </citation>
    <scope>NUCLEOTIDE SEQUENCE</scope>
    <source>
        <strain evidence="2">9284</strain>
    </source>
</reference>
<accession>A0AAD7B0Y2</accession>
<keyword evidence="3" id="KW-1185">Reference proteome</keyword>
<name>A0AAD7B0Y2_9AGAR</name>
<sequence length="87" mass="9152">MPLPSNRRATAGYTSTDEVQVVARFERGDKPGHPTHAPPSNLAGRGWPSVDADRGAVEDFPGGGFATLVHPCRGPPGLRPSGRPIAR</sequence>
<proteinExistence type="predicted"/>
<comment type="caution">
    <text evidence="2">The sequence shown here is derived from an EMBL/GenBank/DDBJ whole genome shotgun (WGS) entry which is preliminary data.</text>
</comment>
<dbReference type="AlphaFoldDB" id="A0AAD7B0Y2"/>
<dbReference type="EMBL" id="JARKIF010000054">
    <property type="protein sequence ID" value="KAJ7606829.1"/>
    <property type="molecule type" value="Genomic_DNA"/>
</dbReference>